<dbReference type="Pfam" id="PF00004">
    <property type="entry name" value="AAA"/>
    <property type="match status" value="1"/>
</dbReference>
<reference evidence="6 7" key="1">
    <citation type="submission" date="2019-08" db="EMBL/GenBank/DDBJ databases">
        <title>Deep-cultivation of Planctomycetes and their phenomic and genomic characterization uncovers novel biology.</title>
        <authorList>
            <person name="Wiegand S."/>
            <person name="Jogler M."/>
            <person name="Boedeker C."/>
            <person name="Pinto D."/>
            <person name="Vollmers J."/>
            <person name="Rivas-Marin E."/>
            <person name="Kohn T."/>
            <person name="Peeters S.H."/>
            <person name="Heuer A."/>
            <person name="Rast P."/>
            <person name="Oberbeckmann S."/>
            <person name="Bunk B."/>
            <person name="Jeske O."/>
            <person name="Meyerdierks A."/>
            <person name="Storesund J.E."/>
            <person name="Kallscheuer N."/>
            <person name="Luecker S."/>
            <person name="Lage O.M."/>
            <person name="Pohl T."/>
            <person name="Merkel B.J."/>
            <person name="Hornburger P."/>
            <person name="Mueller R.-W."/>
            <person name="Bruemmer F."/>
            <person name="Labrenz M."/>
            <person name="Spormann A.M."/>
            <person name="Op den Camp H."/>
            <person name="Overmann J."/>
            <person name="Amann R."/>
            <person name="Jetten M.S.M."/>
            <person name="Mascher T."/>
            <person name="Medema M.H."/>
            <person name="Devos D.P."/>
            <person name="Kaster A.-K."/>
            <person name="Ovreas L."/>
            <person name="Rohde M."/>
            <person name="Galperin M.Y."/>
            <person name="Jogler C."/>
        </authorList>
    </citation>
    <scope>NUCLEOTIDE SEQUENCE [LARGE SCALE GENOMIC DNA]</scope>
    <source>
        <strain evidence="6 7">FC18</strain>
    </source>
</reference>
<dbReference type="STRING" id="980251.GCA_001642875_02977"/>
<keyword evidence="2 6" id="KW-0067">ATP-binding</keyword>
<dbReference type="GO" id="GO:0005524">
    <property type="term" value="F:ATP binding"/>
    <property type="evidence" value="ECO:0007669"/>
    <property type="project" value="UniProtKB-KW"/>
</dbReference>
<dbReference type="InterPro" id="IPR027417">
    <property type="entry name" value="P-loop_NTPase"/>
</dbReference>
<keyword evidence="3" id="KW-0143">Chaperone</keyword>
<dbReference type="SUPFAM" id="SSF52540">
    <property type="entry name" value="P-loop containing nucleoside triphosphate hydrolases"/>
    <property type="match status" value="2"/>
</dbReference>
<sequence>MMSYKKFPIVWWKDRQGTFYAQTVSGESVCAADDDLKKCVRQIKSAILWHSENTYVSEAEFEAPNLELLKVAIRTSETFRERRHLSSEQTWVSVPCVWGKRDDGSVVCNAPTIELKFQCDSEDKFREIAREEIQSRLNGCSQAQLASMLPENGLIVDVVNVKLGESKDTQWSFDCENLETVANPLTGRHAQKQFSAPINRDEEVASLHRRLRLQQGNLLIVGPRGVGKSTIVAAAARKFQDTRRKAAKESAAESEIDTAKAQMPSMWMCSADRIVAGMRYLGEWEQRLERVIEELAEFQGILCFERLDALCRLGGEDASASIASFLAPFIQNRELRVIVEATREELDQCRLLLPGFENLFEVFEVEPMPEEQARQLLDGLGKEYTRNHKIEFEPESAVLCQRLFKRFMPYDTFPGKCVGFWKGLFETAKRDRAAKIGQDNVVSAFIDLTGLPESLIRDKVSLPTNEIRDWFAERIIGQPDPCNRLTDVIATFKAGLNDPNRPIGIMLFCGPTGVGKTETVKALTRYMFGNATTTSEHEKQAVVRDRLVRLDMSEFAGIGAAQRLTIQSNGQPGELVKRLRQQPFSIVLLDEIEKASSDVFDVLMGVMDEGRLTDKWGRVTDFRSSIIIMTSNLGVQSRESVGFKADTDSGFEAGVRKFFRPEFFNRIDRIVSFAPLSRESVARIAELELQAMTQREGFSSRRLKLNWNNEVTSFLASQSYSKKLGARPLQRTIEQQVSTRIARILAAQPGLSDSTFALSISGGELLVDVR</sequence>
<evidence type="ECO:0000256" key="1">
    <source>
        <dbReference type="ARBA" id="ARBA00022741"/>
    </source>
</evidence>
<dbReference type="PANTHER" id="PTHR11638">
    <property type="entry name" value="ATP-DEPENDENT CLP PROTEASE"/>
    <property type="match status" value="1"/>
</dbReference>
<dbReference type="GO" id="GO:0034605">
    <property type="term" value="P:cellular response to heat"/>
    <property type="evidence" value="ECO:0007669"/>
    <property type="project" value="TreeGrafter"/>
</dbReference>
<dbReference type="Pfam" id="PF07724">
    <property type="entry name" value="AAA_2"/>
    <property type="match status" value="1"/>
</dbReference>
<name>A0A5B9PCS8_9BACT</name>
<dbReference type="Proteomes" id="UP000322214">
    <property type="component" value="Chromosome"/>
</dbReference>
<feature type="domain" description="AAA+ ATPase" evidence="4">
    <location>
        <begin position="502"/>
        <end position="668"/>
    </location>
</feature>
<organism evidence="6 7">
    <name type="scientific">Mariniblastus fucicola</name>
    <dbReference type="NCBI Taxonomy" id="980251"/>
    <lineage>
        <taxon>Bacteria</taxon>
        <taxon>Pseudomonadati</taxon>
        <taxon>Planctomycetota</taxon>
        <taxon>Planctomycetia</taxon>
        <taxon>Pirellulales</taxon>
        <taxon>Pirellulaceae</taxon>
        <taxon>Mariniblastus</taxon>
    </lineage>
</organism>
<proteinExistence type="predicted"/>
<keyword evidence="6" id="KW-0645">Protease</keyword>
<dbReference type="InterPro" id="IPR050130">
    <property type="entry name" value="ClpA_ClpB"/>
</dbReference>
<dbReference type="GO" id="GO:0005737">
    <property type="term" value="C:cytoplasm"/>
    <property type="evidence" value="ECO:0007669"/>
    <property type="project" value="TreeGrafter"/>
</dbReference>
<dbReference type="OrthoDB" id="8857354at2"/>
<dbReference type="InterPro" id="IPR003959">
    <property type="entry name" value="ATPase_AAA_core"/>
</dbReference>
<evidence type="ECO:0000259" key="4">
    <source>
        <dbReference type="SMART" id="SM00382"/>
    </source>
</evidence>
<dbReference type="Pfam" id="PF10431">
    <property type="entry name" value="ClpB_D2-small"/>
    <property type="match status" value="1"/>
</dbReference>
<dbReference type="PRINTS" id="PR00300">
    <property type="entry name" value="CLPPROTEASEA"/>
</dbReference>
<dbReference type="SMART" id="SM01086">
    <property type="entry name" value="ClpB_D2-small"/>
    <property type="match status" value="1"/>
</dbReference>
<dbReference type="AlphaFoldDB" id="A0A5B9PCS8"/>
<dbReference type="GO" id="GO:0006508">
    <property type="term" value="P:proteolysis"/>
    <property type="evidence" value="ECO:0007669"/>
    <property type="project" value="UniProtKB-KW"/>
</dbReference>
<dbReference type="SMART" id="SM00382">
    <property type="entry name" value="AAA"/>
    <property type="match status" value="2"/>
</dbReference>
<dbReference type="InterPro" id="IPR003593">
    <property type="entry name" value="AAA+_ATPase"/>
</dbReference>
<keyword evidence="6" id="KW-0378">Hydrolase</keyword>
<evidence type="ECO:0000313" key="6">
    <source>
        <dbReference type="EMBL" id="QEG20873.1"/>
    </source>
</evidence>
<dbReference type="Gene3D" id="1.10.8.60">
    <property type="match status" value="1"/>
</dbReference>
<gene>
    <name evidence="6" type="primary">clpE_2</name>
    <name evidence="6" type="ORF">MFFC18_07240</name>
</gene>
<evidence type="ECO:0000256" key="2">
    <source>
        <dbReference type="ARBA" id="ARBA00022840"/>
    </source>
</evidence>
<evidence type="ECO:0000313" key="7">
    <source>
        <dbReference type="Proteomes" id="UP000322214"/>
    </source>
</evidence>
<keyword evidence="7" id="KW-1185">Reference proteome</keyword>
<keyword evidence="1" id="KW-0547">Nucleotide-binding</keyword>
<evidence type="ECO:0000259" key="5">
    <source>
        <dbReference type="SMART" id="SM01086"/>
    </source>
</evidence>
<feature type="domain" description="Clp ATPase C-terminal" evidence="5">
    <location>
        <begin position="676"/>
        <end position="767"/>
    </location>
</feature>
<dbReference type="Gene3D" id="3.40.50.300">
    <property type="entry name" value="P-loop containing nucleotide triphosphate hydrolases"/>
    <property type="match status" value="2"/>
</dbReference>
<dbReference type="GO" id="GO:0008233">
    <property type="term" value="F:peptidase activity"/>
    <property type="evidence" value="ECO:0007669"/>
    <property type="project" value="UniProtKB-KW"/>
</dbReference>
<dbReference type="EMBL" id="CP042912">
    <property type="protein sequence ID" value="QEG20873.1"/>
    <property type="molecule type" value="Genomic_DNA"/>
</dbReference>
<dbReference type="KEGG" id="mff:MFFC18_07240"/>
<dbReference type="CDD" id="cd19499">
    <property type="entry name" value="RecA-like_ClpB_Hsp104-like"/>
    <property type="match status" value="1"/>
</dbReference>
<accession>A0A5B9PCS8</accession>
<dbReference type="GO" id="GO:0016887">
    <property type="term" value="F:ATP hydrolysis activity"/>
    <property type="evidence" value="ECO:0007669"/>
    <property type="project" value="InterPro"/>
</dbReference>
<protein>
    <submittedName>
        <fullName evidence="6">ATP-dependent Clp protease ATP-binding subunit ClpE</fullName>
    </submittedName>
</protein>
<evidence type="ECO:0000256" key="3">
    <source>
        <dbReference type="ARBA" id="ARBA00023186"/>
    </source>
</evidence>
<dbReference type="PANTHER" id="PTHR11638:SF18">
    <property type="entry name" value="HEAT SHOCK PROTEIN 104"/>
    <property type="match status" value="1"/>
</dbReference>
<feature type="domain" description="AAA+ ATPase" evidence="4">
    <location>
        <begin position="214"/>
        <end position="357"/>
    </location>
</feature>
<dbReference type="InterPro" id="IPR019489">
    <property type="entry name" value="Clp_ATPase_C"/>
</dbReference>
<dbReference type="InterPro" id="IPR001270">
    <property type="entry name" value="ClpA/B"/>
</dbReference>